<dbReference type="SMART" id="SM00003">
    <property type="entry name" value="NH"/>
    <property type="match status" value="1"/>
</dbReference>
<comment type="caution">
    <text evidence="5">The sequence shown here is derived from an EMBL/GenBank/DDBJ whole genome shotgun (WGS) entry which is preliminary data.</text>
</comment>
<dbReference type="GO" id="GO:0005185">
    <property type="term" value="F:neurohypophyseal hormone activity"/>
    <property type="evidence" value="ECO:0007669"/>
    <property type="project" value="InterPro"/>
</dbReference>
<dbReference type="PANTHER" id="PTHR11681:SF5">
    <property type="entry name" value="ISOTOCIN"/>
    <property type="match status" value="1"/>
</dbReference>
<evidence type="ECO:0000313" key="5">
    <source>
        <dbReference type="EMBL" id="KAJ8959057.1"/>
    </source>
</evidence>
<keyword evidence="3" id="KW-1015">Disulfide bond</keyword>
<dbReference type="InterPro" id="IPR000981">
    <property type="entry name" value="Neurhyp_horm"/>
</dbReference>
<dbReference type="SUPFAM" id="SSF49606">
    <property type="entry name" value="Neurophysin II"/>
    <property type="match status" value="1"/>
</dbReference>
<accession>A0AAV8Z6M2</accession>
<organism evidence="5 6">
    <name type="scientific">Aromia moschata</name>
    <dbReference type="NCBI Taxonomy" id="1265417"/>
    <lineage>
        <taxon>Eukaryota</taxon>
        <taxon>Metazoa</taxon>
        <taxon>Ecdysozoa</taxon>
        <taxon>Arthropoda</taxon>
        <taxon>Hexapoda</taxon>
        <taxon>Insecta</taxon>
        <taxon>Pterygota</taxon>
        <taxon>Neoptera</taxon>
        <taxon>Endopterygota</taxon>
        <taxon>Coleoptera</taxon>
        <taxon>Polyphaga</taxon>
        <taxon>Cucujiformia</taxon>
        <taxon>Chrysomeloidea</taxon>
        <taxon>Cerambycidae</taxon>
        <taxon>Cerambycinae</taxon>
        <taxon>Callichromatini</taxon>
        <taxon>Aromia</taxon>
    </lineage>
</organism>
<sequence length="161" mass="18027">MFRKILLISLFVLIGEIFVNGCLITNCPRGGKRNGKFGMVERNIKPCLSCGPGHAGQCFGPNICCGTFGCLIGTPETLRCQREGLFHEREPCIAGNSPCRKKYRKMRHGGSLLYTRYKTLHSCHVDKQCITEEKNKPFSEVVGLDLYSLMNNYGMESALEK</sequence>
<evidence type="ECO:0000313" key="6">
    <source>
        <dbReference type="Proteomes" id="UP001162162"/>
    </source>
</evidence>
<dbReference type="PANTHER" id="PTHR11681">
    <property type="entry name" value="NEUROPHYSIN"/>
    <property type="match status" value="1"/>
</dbReference>
<protein>
    <submittedName>
        <fullName evidence="5">Uncharacterized protein</fullName>
    </submittedName>
</protein>
<keyword evidence="6" id="KW-1185">Reference proteome</keyword>
<dbReference type="PROSITE" id="PS00264">
    <property type="entry name" value="NEUROHYPOPHYS_HORM"/>
    <property type="match status" value="1"/>
</dbReference>
<dbReference type="AlphaFoldDB" id="A0AAV8Z6M2"/>
<proteinExistence type="inferred from homology"/>
<dbReference type="InterPro" id="IPR022423">
    <property type="entry name" value="Neurohypophysial_hormone_CS"/>
</dbReference>
<evidence type="ECO:0000256" key="3">
    <source>
        <dbReference type="ARBA" id="ARBA00023157"/>
    </source>
</evidence>
<dbReference type="Pfam" id="PF00220">
    <property type="entry name" value="Hormone_4"/>
    <property type="match status" value="1"/>
</dbReference>
<dbReference type="Pfam" id="PF00184">
    <property type="entry name" value="Hormone_5"/>
    <property type="match status" value="1"/>
</dbReference>
<keyword evidence="2 4" id="KW-0732">Signal</keyword>
<name>A0AAV8Z6M2_9CUCU</name>
<dbReference type="InterPro" id="IPR036387">
    <property type="entry name" value="Neurhyp_horm_dom_sf"/>
</dbReference>
<feature type="chain" id="PRO_5043664556" evidence="4">
    <location>
        <begin position="22"/>
        <end position="161"/>
    </location>
</feature>
<gene>
    <name evidence="5" type="ORF">NQ318_022313</name>
</gene>
<evidence type="ECO:0000256" key="4">
    <source>
        <dbReference type="SAM" id="SignalP"/>
    </source>
</evidence>
<reference evidence="5" key="1">
    <citation type="journal article" date="2023" name="Insect Mol. Biol.">
        <title>Genome sequencing provides insights into the evolution of gene families encoding plant cell wall-degrading enzymes in longhorned beetles.</title>
        <authorList>
            <person name="Shin N.R."/>
            <person name="Okamura Y."/>
            <person name="Kirsch R."/>
            <person name="Pauchet Y."/>
        </authorList>
    </citation>
    <scope>NUCLEOTIDE SEQUENCE</scope>
    <source>
        <strain evidence="5">AMC_N1</strain>
    </source>
</reference>
<comment type="similarity">
    <text evidence="1">Belongs to the vasopressin/oxytocin family.</text>
</comment>
<dbReference type="GO" id="GO:0005615">
    <property type="term" value="C:extracellular space"/>
    <property type="evidence" value="ECO:0007669"/>
    <property type="project" value="TreeGrafter"/>
</dbReference>
<feature type="signal peptide" evidence="4">
    <location>
        <begin position="1"/>
        <end position="21"/>
    </location>
</feature>
<evidence type="ECO:0000256" key="1">
    <source>
        <dbReference type="ARBA" id="ARBA00007369"/>
    </source>
</evidence>
<evidence type="ECO:0000256" key="2">
    <source>
        <dbReference type="ARBA" id="ARBA00022729"/>
    </source>
</evidence>
<dbReference type="GO" id="GO:0030141">
    <property type="term" value="C:secretory granule"/>
    <property type="evidence" value="ECO:0007669"/>
    <property type="project" value="TreeGrafter"/>
</dbReference>
<dbReference type="EMBL" id="JAPWTK010000014">
    <property type="protein sequence ID" value="KAJ8959057.1"/>
    <property type="molecule type" value="Genomic_DNA"/>
</dbReference>
<dbReference type="Proteomes" id="UP001162162">
    <property type="component" value="Unassembled WGS sequence"/>
</dbReference>
<dbReference type="Gene3D" id="2.60.9.10">
    <property type="entry name" value="Neurohypophysial hormone domain"/>
    <property type="match status" value="1"/>
</dbReference>